<feature type="domain" description="PAC" evidence="5">
    <location>
        <begin position="87"/>
        <end position="138"/>
    </location>
</feature>
<dbReference type="PANTHER" id="PTHR32089">
    <property type="entry name" value="METHYL-ACCEPTING CHEMOTAXIS PROTEIN MCPB"/>
    <property type="match status" value="1"/>
</dbReference>
<dbReference type="Pfam" id="PF13426">
    <property type="entry name" value="PAS_9"/>
    <property type="match status" value="1"/>
</dbReference>
<dbReference type="EMBL" id="CP124535">
    <property type="protein sequence ID" value="WGV15430.1"/>
    <property type="molecule type" value="Genomic_DNA"/>
</dbReference>
<evidence type="ECO:0000256" key="2">
    <source>
        <dbReference type="PROSITE-ProRule" id="PRU00284"/>
    </source>
</evidence>
<dbReference type="Pfam" id="PF00989">
    <property type="entry name" value="PAS"/>
    <property type="match status" value="1"/>
</dbReference>
<dbReference type="SMART" id="SM00086">
    <property type="entry name" value="PAC"/>
    <property type="match status" value="2"/>
</dbReference>
<feature type="domain" description="Methyl-accepting transducer" evidence="3">
    <location>
        <begin position="255"/>
        <end position="343"/>
    </location>
</feature>
<dbReference type="RefSeq" id="WP_281464795.1">
    <property type="nucleotide sequence ID" value="NZ_CP124535.1"/>
</dbReference>
<name>A0ABY8Q523_9RHOB</name>
<dbReference type="InterPro" id="IPR000700">
    <property type="entry name" value="PAS-assoc_C"/>
</dbReference>
<dbReference type="Proteomes" id="UP001230978">
    <property type="component" value="Chromosome"/>
</dbReference>
<proteinExistence type="predicted"/>
<feature type="domain" description="PAS" evidence="4">
    <location>
        <begin position="132"/>
        <end position="186"/>
    </location>
</feature>
<organism evidence="6 7">
    <name type="scientific">Fuscovulum ytuae</name>
    <dbReference type="NCBI Taxonomy" id="3042299"/>
    <lineage>
        <taxon>Bacteria</taxon>
        <taxon>Pseudomonadati</taxon>
        <taxon>Pseudomonadota</taxon>
        <taxon>Alphaproteobacteria</taxon>
        <taxon>Rhodobacterales</taxon>
        <taxon>Paracoccaceae</taxon>
        <taxon>Fuscovulum</taxon>
    </lineage>
</organism>
<dbReference type="PROSITE" id="PS50113">
    <property type="entry name" value="PAC"/>
    <property type="match status" value="1"/>
</dbReference>
<dbReference type="InterPro" id="IPR000014">
    <property type="entry name" value="PAS"/>
</dbReference>
<dbReference type="SMART" id="SM00091">
    <property type="entry name" value="PAS"/>
    <property type="match status" value="2"/>
</dbReference>
<sequence length="343" mass="38121">MLDGQSTLDQRINLRQVLDQAIHAIVLIDDRNSIIYFNAAAERLWGYDRAEVMGQNVKMLLPVDMRGQHDSWVNRHRRTQVNHIVGSAREVQLERKDGRKLWVSLSLLQVRGEEGAQNYAAFVRDVTEDRKNRIAIRQTLESTMDAVVSIDAENTVTFFNAAAEKLWGYKAAEVVGQNVKMLVPPQMQGDHDGFVNRHRKTGENRIVGTSREVPIYRKDGQISTAILLLSLIDLDDGTKLYTAFLKDITAQKAMAGQTIKVVQDLLGNIIQFNQRIGSIAQMTNLLSLNASIEAARAGDAGQGFAIVAQEIRKLANQVSAITGEIEGLVESGKSTVQEMGKQL</sequence>
<dbReference type="Pfam" id="PF00015">
    <property type="entry name" value="MCPsignal"/>
    <property type="match status" value="1"/>
</dbReference>
<keyword evidence="7" id="KW-1185">Reference proteome</keyword>
<gene>
    <name evidence="6" type="ORF">QF092_14335</name>
</gene>
<protein>
    <submittedName>
        <fullName evidence="6">PAS domain S-box protein</fullName>
    </submittedName>
</protein>
<feature type="domain" description="PAS" evidence="4">
    <location>
        <begin position="10"/>
        <end position="64"/>
    </location>
</feature>
<dbReference type="SUPFAM" id="SSF55785">
    <property type="entry name" value="PYP-like sensor domain (PAS domain)"/>
    <property type="match status" value="2"/>
</dbReference>
<dbReference type="PROSITE" id="PS50111">
    <property type="entry name" value="CHEMOTAXIS_TRANSDUC_2"/>
    <property type="match status" value="1"/>
</dbReference>
<reference evidence="6 7" key="1">
    <citation type="submission" date="2023-04" db="EMBL/GenBank/DDBJ databases">
        <title>YMD61, complete Genome.</title>
        <authorList>
            <person name="Zhang J."/>
        </authorList>
    </citation>
    <scope>NUCLEOTIDE SEQUENCE [LARGE SCALE GENOMIC DNA]</scope>
    <source>
        <strain evidence="6 7">YMD61</strain>
    </source>
</reference>
<dbReference type="InterPro" id="IPR035965">
    <property type="entry name" value="PAS-like_dom_sf"/>
</dbReference>
<evidence type="ECO:0000313" key="6">
    <source>
        <dbReference type="EMBL" id="WGV15430.1"/>
    </source>
</evidence>
<dbReference type="InterPro" id="IPR001610">
    <property type="entry name" value="PAC"/>
</dbReference>
<dbReference type="CDD" id="cd00130">
    <property type="entry name" value="PAS"/>
    <property type="match status" value="2"/>
</dbReference>
<accession>A0ABY8Q523</accession>
<keyword evidence="1 2" id="KW-0807">Transducer</keyword>
<dbReference type="PROSITE" id="PS50112">
    <property type="entry name" value="PAS"/>
    <property type="match status" value="2"/>
</dbReference>
<dbReference type="PANTHER" id="PTHR32089:SF112">
    <property type="entry name" value="LYSOZYME-LIKE PROTEIN-RELATED"/>
    <property type="match status" value="1"/>
</dbReference>
<dbReference type="SUPFAM" id="SSF58104">
    <property type="entry name" value="Methyl-accepting chemotaxis protein (MCP) signaling domain"/>
    <property type="match status" value="1"/>
</dbReference>
<evidence type="ECO:0000259" key="5">
    <source>
        <dbReference type="PROSITE" id="PS50113"/>
    </source>
</evidence>
<dbReference type="InterPro" id="IPR013767">
    <property type="entry name" value="PAS_fold"/>
</dbReference>
<evidence type="ECO:0000256" key="1">
    <source>
        <dbReference type="ARBA" id="ARBA00023224"/>
    </source>
</evidence>
<evidence type="ECO:0000259" key="4">
    <source>
        <dbReference type="PROSITE" id="PS50112"/>
    </source>
</evidence>
<evidence type="ECO:0000313" key="7">
    <source>
        <dbReference type="Proteomes" id="UP001230978"/>
    </source>
</evidence>
<dbReference type="Gene3D" id="6.10.250.3200">
    <property type="match status" value="1"/>
</dbReference>
<evidence type="ECO:0000259" key="3">
    <source>
        <dbReference type="PROSITE" id="PS50111"/>
    </source>
</evidence>
<dbReference type="InterPro" id="IPR004089">
    <property type="entry name" value="MCPsignal_dom"/>
</dbReference>
<dbReference type="NCBIfam" id="TIGR00229">
    <property type="entry name" value="sensory_box"/>
    <property type="match status" value="2"/>
</dbReference>
<dbReference type="Gene3D" id="3.30.450.20">
    <property type="entry name" value="PAS domain"/>
    <property type="match status" value="2"/>
</dbReference>